<dbReference type="AlphaFoldDB" id="A0A3L6E5W8"/>
<dbReference type="Proteomes" id="UP000251960">
    <property type="component" value="Chromosome 6"/>
</dbReference>
<comment type="caution">
    <text evidence="1">The sequence shown here is derived from an EMBL/GenBank/DDBJ whole genome shotgun (WGS) entry which is preliminary data.</text>
</comment>
<proteinExistence type="predicted"/>
<protein>
    <submittedName>
        <fullName evidence="1">Uncharacterized protein</fullName>
    </submittedName>
</protein>
<reference evidence="1" key="1">
    <citation type="journal article" date="2018" name="Nat. Genet.">
        <title>Extensive intraspecific gene order and gene structural variations between Mo17 and other maize genomes.</title>
        <authorList>
            <person name="Sun S."/>
            <person name="Zhou Y."/>
            <person name="Chen J."/>
            <person name="Shi J."/>
            <person name="Zhao H."/>
            <person name="Zhao H."/>
            <person name="Song W."/>
            <person name="Zhang M."/>
            <person name="Cui Y."/>
            <person name="Dong X."/>
            <person name="Liu H."/>
            <person name="Ma X."/>
            <person name="Jiao Y."/>
            <person name="Wang B."/>
            <person name="Wei X."/>
            <person name="Stein J.C."/>
            <person name="Glaubitz J.C."/>
            <person name="Lu F."/>
            <person name="Yu G."/>
            <person name="Liang C."/>
            <person name="Fengler K."/>
            <person name="Li B."/>
            <person name="Rafalski A."/>
            <person name="Schnable P.S."/>
            <person name="Ware D.H."/>
            <person name="Buckler E.S."/>
            <person name="Lai J."/>
        </authorList>
    </citation>
    <scope>NUCLEOTIDE SEQUENCE [LARGE SCALE GENOMIC DNA]</scope>
    <source>
        <tissue evidence="1">Seedling</tissue>
    </source>
</reference>
<name>A0A3L6E5W8_MAIZE</name>
<organism evidence="1">
    <name type="scientific">Zea mays</name>
    <name type="common">Maize</name>
    <dbReference type="NCBI Taxonomy" id="4577"/>
    <lineage>
        <taxon>Eukaryota</taxon>
        <taxon>Viridiplantae</taxon>
        <taxon>Streptophyta</taxon>
        <taxon>Embryophyta</taxon>
        <taxon>Tracheophyta</taxon>
        <taxon>Spermatophyta</taxon>
        <taxon>Magnoliopsida</taxon>
        <taxon>Liliopsida</taxon>
        <taxon>Poales</taxon>
        <taxon>Poaceae</taxon>
        <taxon>PACMAD clade</taxon>
        <taxon>Panicoideae</taxon>
        <taxon>Andropogonodae</taxon>
        <taxon>Andropogoneae</taxon>
        <taxon>Tripsacinae</taxon>
        <taxon>Zea</taxon>
    </lineage>
</organism>
<accession>A0A3L6E5W8</accession>
<evidence type="ECO:0000313" key="1">
    <source>
        <dbReference type="EMBL" id="PWZ16286.1"/>
    </source>
</evidence>
<sequence length="44" mass="4801">MKFLHRFVTTPLKMSSSESPACASSSCGRIYMLLTPLQHPGVCS</sequence>
<gene>
    <name evidence="1" type="ORF">Zm00014a_032602</name>
</gene>
<dbReference type="EMBL" id="NCVQ01000007">
    <property type="protein sequence ID" value="PWZ16286.1"/>
    <property type="molecule type" value="Genomic_DNA"/>
</dbReference>